<organism evidence="1 2">
    <name type="scientific">Hymenobacter monticola</name>
    <dbReference type="NCBI Taxonomy" id="1705399"/>
    <lineage>
        <taxon>Bacteria</taxon>
        <taxon>Pseudomonadati</taxon>
        <taxon>Bacteroidota</taxon>
        <taxon>Cytophagia</taxon>
        <taxon>Cytophagales</taxon>
        <taxon>Hymenobacteraceae</taxon>
        <taxon>Hymenobacter</taxon>
    </lineage>
</organism>
<proteinExistence type="predicted"/>
<name>A0ABY4AYP9_9BACT</name>
<reference evidence="1 2" key="1">
    <citation type="submission" date="2022-03" db="EMBL/GenBank/DDBJ databases">
        <title>Hymenobactersp. isolated from the air.</title>
        <authorList>
            <person name="Won M."/>
            <person name="Kwon S.-W."/>
        </authorList>
    </citation>
    <scope>NUCLEOTIDE SEQUENCE [LARGE SCALE GENOMIC DNA]</scope>
    <source>
        <strain evidence="1 2">KACC 22596</strain>
    </source>
</reference>
<keyword evidence="2" id="KW-1185">Reference proteome</keyword>
<gene>
    <name evidence="1" type="ORF">MTP16_12830</name>
</gene>
<dbReference type="Gene3D" id="2.60.40.10">
    <property type="entry name" value="Immunoglobulins"/>
    <property type="match status" value="1"/>
</dbReference>
<dbReference type="RefSeq" id="WP_243509162.1">
    <property type="nucleotide sequence ID" value="NZ_CP094534.1"/>
</dbReference>
<protein>
    <submittedName>
        <fullName evidence="1">T9SS type A sorting domain-containing protein</fullName>
    </submittedName>
</protein>
<evidence type="ECO:0000313" key="1">
    <source>
        <dbReference type="EMBL" id="UOE32017.1"/>
    </source>
</evidence>
<accession>A0ABY4AYP9</accession>
<sequence length="421" mass="43404">MTFNSLVSINAFAQSQCTYRAINSGSFSSASTWSSTCGGAPTPGSDDIIIIEGFNVSLDVNYQVGKNGSISVLGGGSLVGGSDLRLGDGTGAQVSTRLTVAPGSTVRVAQLTVNKATVTVDAPLNAAAPTTLATDCNLVLMNSNITDNSRVIINGNVDVTGGGANNTLCGTGSVRITGCVYGGNGAVNKLANNCAASLVTTVCAQQATTGCPGPVAGANANERACDALVTACPRPLPVELVIFSATATDKKQVALHWVTASEKNSRNFVVERSMDGKTFRDFATVEAAGSSQTQKVYDFTDEQPLPGTSYYRLRQVDLDGTANYSSVRTVKLGSASSHTLAVYPGGTARQWTVLSTLPAEALVAPATVQVFDAVGRLQKATPVADASQTGRWALDLGSLPTGVYIVRLITVAGTFSQRIAQ</sequence>
<dbReference type="Proteomes" id="UP000831390">
    <property type="component" value="Chromosome"/>
</dbReference>
<dbReference type="InterPro" id="IPR026444">
    <property type="entry name" value="Secre_tail"/>
</dbReference>
<evidence type="ECO:0000313" key="2">
    <source>
        <dbReference type="Proteomes" id="UP000831390"/>
    </source>
</evidence>
<dbReference type="NCBIfam" id="TIGR04183">
    <property type="entry name" value="Por_Secre_tail"/>
    <property type="match status" value="1"/>
</dbReference>
<dbReference type="EMBL" id="CP094534">
    <property type="protein sequence ID" value="UOE32017.1"/>
    <property type="molecule type" value="Genomic_DNA"/>
</dbReference>
<dbReference type="InterPro" id="IPR013783">
    <property type="entry name" value="Ig-like_fold"/>
</dbReference>